<keyword evidence="5 7" id="KW-1133">Transmembrane helix</keyword>
<sequence>MTVVAVRRRPLWDEEPTLFGRAAKGVVVAVVVLAVLFPLYVVILTSVSPQAAITKAGGLVMVPDGFSLAAYAELLSGGVVSRAVLVSTGIAVFGTLFSTVLTLLAAYGLSRPRSFAHRPLLFVVLLTFLFGPGMIPTYLLVSSLGLIDTYAALVLPGAVAAFNLVVLRSFFMNIPQDLVDSARIDGASEFGILTRIVLPLSKAVTAVIALFYAVGYWNAFFNAFLYLNTPDKWPIQLVLRQYVLQGQPIPGTGGESVIEGAAPLPTLAVKMAVVVIAVVPVLFVYPFVQKHFTKGVILGAIKG</sequence>
<keyword evidence="4 7" id="KW-0812">Transmembrane</keyword>
<feature type="transmembrane region" description="Helical" evidence="7">
    <location>
        <begin position="267"/>
        <end position="288"/>
    </location>
</feature>
<comment type="similarity">
    <text evidence="7">Belongs to the binding-protein-dependent transport system permease family.</text>
</comment>
<feature type="domain" description="ABC transmembrane type-1" evidence="8">
    <location>
        <begin position="84"/>
        <end position="288"/>
    </location>
</feature>
<keyword evidence="3" id="KW-1003">Cell membrane</keyword>
<feature type="transmembrane region" description="Helical" evidence="7">
    <location>
        <begin position="120"/>
        <end position="141"/>
    </location>
</feature>
<dbReference type="GO" id="GO:0005886">
    <property type="term" value="C:plasma membrane"/>
    <property type="evidence" value="ECO:0007669"/>
    <property type="project" value="UniProtKB-SubCell"/>
</dbReference>
<evidence type="ECO:0000256" key="6">
    <source>
        <dbReference type="ARBA" id="ARBA00023136"/>
    </source>
</evidence>
<comment type="caution">
    <text evidence="9">The sequence shown here is derived from an EMBL/GenBank/DDBJ whole genome shotgun (WGS) entry which is preliminary data.</text>
</comment>
<name>A0A7C9W2B4_9PSEU</name>
<evidence type="ECO:0000256" key="3">
    <source>
        <dbReference type="ARBA" id="ARBA00022475"/>
    </source>
</evidence>
<evidence type="ECO:0000256" key="7">
    <source>
        <dbReference type="RuleBase" id="RU363032"/>
    </source>
</evidence>
<accession>A0A7C9W2B4</accession>
<feature type="transmembrane region" description="Helical" evidence="7">
    <location>
        <begin position="84"/>
        <end position="108"/>
    </location>
</feature>
<evidence type="ECO:0000256" key="4">
    <source>
        <dbReference type="ARBA" id="ARBA00022692"/>
    </source>
</evidence>
<dbReference type="PANTHER" id="PTHR43744">
    <property type="entry name" value="ABC TRANSPORTER PERMEASE PROTEIN MG189-RELATED-RELATED"/>
    <property type="match status" value="1"/>
</dbReference>
<proteinExistence type="inferred from homology"/>
<comment type="subcellular location">
    <subcellularLocation>
        <location evidence="1 7">Cell membrane</location>
        <topology evidence="1 7">Multi-pass membrane protein</topology>
    </subcellularLocation>
</comment>
<keyword evidence="2 7" id="KW-0813">Transport</keyword>
<evidence type="ECO:0000259" key="8">
    <source>
        <dbReference type="PROSITE" id="PS50928"/>
    </source>
</evidence>
<keyword evidence="10" id="KW-1185">Reference proteome</keyword>
<dbReference type="PANTHER" id="PTHR43744:SF9">
    <property type="entry name" value="POLYGALACTURONAN_RHAMNOGALACTURONAN TRANSPORT SYSTEM PERMEASE PROTEIN YTCP"/>
    <property type="match status" value="1"/>
</dbReference>
<feature type="transmembrane region" description="Helical" evidence="7">
    <location>
        <begin position="203"/>
        <end position="227"/>
    </location>
</feature>
<organism evidence="9 10">
    <name type="scientific">Lentzea alba</name>
    <dbReference type="NCBI Taxonomy" id="2714351"/>
    <lineage>
        <taxon>Bacteria</taxon>
        <taxon>Bacillati</taxon>
        <taxon>Actinomycetota</taxon>
        <taxon>Actinomycetes</taxon>
        <taxon>Pseudonocardiales</taxon>
        <taxon>Pseudonocardiaceae</taxon>
        <taxon>Lentzea</taxon>
    </lineage>
</organism>
<evidence type="ECO:0000256" key="5">
    <source>
        <dbReference type="ARBA" id="ARBA00022989"/>
    </source>
</evidence>
<protein>
    <submittedName>
        <fullName evidence="9">Carbohydrate ABC transporter permease</fullName>
    </submittedName>
</protein>
<dbReference type="RefSeq" id="WP_166053476.1">
    <property type="nucleotide sequence ID" value="NZ_JAAMPJ010000013.1"/>
</dbReference>
<evidence type="ECO:0000256" key="2">
    <source>
        <dbReference type="ARBA" id="ARBA00022448"/>
    </source>
</evidence>
<dbReference type="Gene3D" id="1.10.3720.10">
    <property type="entry name" value="MetI-like"/>
    <property type="match status" value="1"/>
</dbReference>
<dbReference type="InterPro" id="IPR000515">
    <property type="entry name" value="MetI-like"/>
</dbReference>
<feature type="transmembrane region" description="Helical" evidence="7">
    <location>
        <begin position="147"/>
        <end position="167"/>
    </location>
</feature>
<dbReference type="SUPFAM" id="SSF161098">
    <property type="entry name" value="MetI-like"/>
    <property type="match status" value="1"/>
</dbReference>
<gene>
    <name evidence="9" type="ORF">G7043_37780</name>
</gene>
<keyword evidence="6 7" id="KW-0472">Membrane</keyword>
<reference evidence="9 10" key="1">
    <citation type="submission" date="2020-03" db="EMBL/GenBank/DDBJ databases">
        <title>Isolation and identification of active actinomycetes.</title>
        <authorList>
            <person name="Sun X."/>
        </authorList>
    </citation>
    <scope>NUCLEOTIDE SEQUENCE [LARGE SCALE GENOMIC DNA]</scope>
    <source>
        <strain evidence="9 10">NEAU-D13</strain>
    </source>
</reference>
<dbReference type="PROSITE" id="PS50928">
    <property type="entry name" value="ABC_TM1"/>
    <property type="match status" value="1"/>
</dbReference>
<dbReference type="EMBL" id="JAAMPJ010000013">
    <property type="protein sequence ID" value="NGY64678.1"/>
    <property type="molecule type" value="Genomic_DNA"/>
</dbReference>
<dbReference type="GO" id="GO:0055085">
    <property type="term" value="P:transmembrane transport"/>
    <property type="evidence" value="ECO:0007669"/>
    <property type="project" value="InterPro"/>
</dbReference>
<dbReference type="Proteomes" id="UP000481360">
    <property type="component" value="Unassembled WGS sequence"/>
</dbReference>
<dbReference type="AlphaFoldDB" id="A0A7C9W2B4"/>
<dbReference type="CDD" id="cd06261">
    <property type="entry name" value="TM_PBP2"/>
    <property type="match status" value="1"/>
</dbReference>
<evidence type="ECO:0000313" key="10">
    <source>
        <dbReference type="Proteomes" id="UP000481360"/>
    </source>
</evidence>
<feature type="transmembrane region" description="Helical" evidence="7">
    <location>
        <begin position="22"/>
        <end position="44"/>
    </location>
</feature>
<evidence type="ECO:0000256" key="1">
    <source>
        <dbReference type="ARBA" id="ARBA00004651"/>
    </source>
</evidence>
<dbReference type="InterPro" id="IPR035906">
    <property type="entry name" value="MetI-like_sf"/>
</dbReference>
<dbReference type="Pfam" id="PF00528">
    <property type="entry name" value="BPD_transp_1"/>
    <property type="match status" value="1"/>
</dbReference>
<evidence type="ECO:0000313" key="9">
    <source>
        <dbReference type="EMBL" id="NGY64678.1"/>
    </source>
</evidence>